<dbReference type="GO" id="GO:0030424">
    <property type="term" value="C:axon"/>
    <property type="evidence" value="ECO:0007669"/>
    <property type="project" value="TreeGrafter"/>
</dbReference>
<dbReference type="InterPro" id="IPR046964">
    <property type="entry name" value="RTN1-4"/>
</dbReference>
<feature type="domain" description="Reticulon" evidence="7">
    <location>
        <begin position="109"/>
        <end position="289"/>
    </location>
</feature>
<dbReference type="PANTHER" id="PTHR45799:SF2">
    <property type="entry name" value="RETICULON-LIKE PROTEIN"/>
    <property type="match status" value="1"/>
</dbReference>
<dbReference type="Pfam" id="PF02453">
    <property type="entry name" value="Reticulon"/>
    <property type="match status" value="1"/>
</dbReference>
<keyword evidence="4 6" id="KW-1133">Transmembrane helix</keyword>
<evidence type="ECO:0000313" key="9">
    <source>
        <dbReference type="Proteomes" id="UP000324222"/>
    </source>
</evidence>
<evidence type="ECO:0000256" key="1">
    <source>
        <dbReference type="ARBA" id="ARBA00004477"/>
    </source>
</evidence>
<dbReference type="Gene3D" id="1.20.5.2480">
    <property type="match status" value="1"/>
</dbReference>
<dbReference type="GO" id="GO:0005789">
    <property type="term" value="C:endoplasmic reticulum membrane"/>
    <property type="evidence" value="ECO:0007669"/>
    <property type="project" value="UniProtKB-SubCell"/>
</dbReference>
<organism evidence="8 9">
    <name type="scientific">Portunus trituberculatus</name>
    <name type="common">Swimming crab</name>
    <name type="synonym">Neptunus trituberculatus</name>
    <dbReference type="NCBI Taxonomy" id="210409"/>
    <lineage>
        <taxon>Eukaryota</taxon>
        <taxon>Metazoa</taxon>
        <taxon>Ecdysozoa</taxon>
        <taxon>Arthropoda</taxon>
        <taxon>Crustacea</taxon>
        <taxon>Multicrustacea</taxon>
        <taxon>Malacostraca</taxon>
        <taxon>Eumalacostraca</taxon>
        <taxon>Eucarida</taxon>
        <taxon>Decapoda</taxon>
        <taxon>Pleocyemata</taxon>
        <taxon>Brachyura</taxon>
        <taxon>Eubrachyura</taxon>
        <taxon>Portunoidea</taxon>
        <taxon>Portunidae</taxon>
        <taxon>Portuninae</taxon>
        <taxon>Portunus</taxon>
    </lineage>
</organism>
<keyword evidence="3 6" id="KW-0256">Endoplasmic reticulum</keyword>
<evidence type="ECO:0000256" key="2">
    <source>
        <dbReference type="ARBA" id="ARBA00022692"/>
    </source>
</evidence>
<evidence type="ECO:0000256" key="4">
    <source>
        <dbReference type="ARBA" id="ARBA00022989"/>
    </source>
</evidence>
<evidence type="ECO:0000259" key="7">
    <source>
        <dbReference type="PROSITE" id="PS50845"/>
    </source>
</evidence>
<feature type="transmembrane region" description="Helical" evidence="6">
    <location>
        <begin position="123"/>
        <end position="144"/>
    </location>
</feature>
<feature type="transmembrane region" description="Helical" evidence="6">
    <location>
        <begin position="230"/>
        <end position="247"/>
    </location>
</feature>
<name>A0A5B7E1Y5_PORTR</name>
<evidence type="ECO:0000313" key="8">
    <source>
        <dbReference type="EMBL" id="MPC27156.1"/>
    </source>
</evidence>
<protein>
    <recommendedName>
        <fullName evidence="6">Reticulon-like protein</fullName>
    </recommendedName>
</protein>
<comment type="subcellular location">
    <subcellularLocation>
        <location evidence="1 6">Endoplasmic reticulum membrane</location>
        <topology evidence="1 6">Multi-pass membrane protein</topology>
    </subcellularLocation>
</comment>
<dbReference type="EMBL" id="VSRR010001700">
    <property type="protein sequence ID" value="MPC27156.1"/>
    <property type="molecule type" value="Genomic_DNA"/>
</dbReference>
<sequence>MLESSFIKTLVQCHDPDGSPGQQGEGYRRERAKCHVEDEVEADYSAGTTPAAHPPPFLLLRRAPFGTAPVLAYGGHGLPLSLLPSPPASTGSLLAAFLQWALPTDTATMVDLIYWRDVKKTGVVFGGVMVILLSLAYLSLISVVSYTSLAILSGTITFRVYKNIMQAVQKNFLEKDTNLPSDKVHEATDVIVKQINSTVTELKRLFLVEDLVDSVKFGCLLWCLTYLGSWFNGLTLVILAVVALFTLPKVYEQNQAQIDQYVGLVRTQVNDVMSKVKAALPIGNKEKSQ</sequence>
<dbReference type="InterPro" id="IPR003388">
    <property type="entry name" value="Reticulon"/>
</dbReference>
<keyword evidence="2 6" id="KW-0812">Transmembrane</keyword>
<dbReference type="OrthoDB" id="567788at2759"/>
<keyword evidence="5 6" id="KW-0472">Membrane</keyword>
<proteinExistence type="predicted"/>
<dbReference type="PROSITE" id="PS50845">
    <property type="entry name" value="RETICULON"/>
    <property type="match status" value="1"/>
</dbReference>
<dbReference type="AlphaFoldDB" id="A0A5B7E1Y5"/>
<evidence type="ECO:0000256" key="3">
    <source>
        <dbReference type="ARBA" id="ARBA00022824"/>
    </source>
</evidence>
<accession>A0A5B7E1Y5</accession>
<evidence type="ECO:0000256" key="6">
    <source>
        <dbReference type="RuleBase" id="RU363132"/>
    </source>
</evidence>
<keyword evidence="9" id="KW-1185">Reference proteome</keyword>
<comment type="caution">
    <text evidence="8">The sequence shown here is derived from an EMBL/GenBank/DDBJ whole genome shotgun (WGS) entry which is preliminary data.</text>
</comment>
<reference evidence="8 9" key="1">
    <citation type="submission" date="2019-05" db="EMBL/GenBank/DDBJ databases">
        <title>Another draft genome of Portunus trituberculatus and its Hox gene families provides insights of decapod evolution.</title>
        <authorList>
            <person name="Jeong J.-H."/>
            <person name="Song I."/>
            <person name="Kim S."/>
            <person name="Choi T."/>
            <person name="Kim D."/>
            <person name="Ryu S."/>
            <person name="Kim W."/>
        </authorList>
    </citation>
    <scope>NUCLEOTIDE SEQUENCE [LARGE SCALE GENOMIC DNA]</scope>
    <source>
        <tissue evidence="8">Muscle</tissue>
    </source>
</reference>
<dbReference type="PANTHER" id="PTHR45799">
    <property type="entry name" value="RETICULON-LIKE PROTEIN"/>
    <property type="match status" value="1"/>
</dbReference>
<gene>
    <name evidence="8" type="primary">rtn1-a</name>
    <name evidence="8" type="ORF">E2C01_020323</name>
</gene>
<evidence type="ECO:0000256" key="5">
    <source>
        <dbReference type="ARBA" id="ARBA00023136"/>
    </source>
</evidence>
<dbReference type="Proteomes" id="UP000324222">
    <property type="component" value="Unassembled WGS sequence"/>
</dbReference>